<accession>A0A250IYK9</accession>
<dbReference type="InterPro" id="IPR018531">
    <property type="entry name" value="DUF1993"/>
</dbReference>
<evidence type="ECO:0000313" key="1">
    <source>
        <dbReference type="EMBL" id="ATB36383.1"/>
    </source>
</evidence>
<sequence length="195" mass="21624">MEISIYQASIPTLRLMLRNLSQILHKAATFAEKERMSPESLLERRLAPDMFPLSRQVEIIVSGVKGCAARLAGRIDPNDESPEFAVFNRGAEQSFGERLTSFAALQALILGALGYLETLSREEIDAAPEAPVSVARPGEARVFENPRAFVLQCVLPNLYFHVTVVYALLRSAGVTLGKQDYEGAPVYQVVNRRFQ</sequence>
<protein>
    <recommendedName>
        <fullName evidence="3">DUF1993 domain-containing protein</fullName>
    </recommendedName>
</protein>
<dbReference type="SUPFAM" id="SSF109854">
    <property type="entry name" value="DinB/YfiT-like putative metalloenzymes"/>
    <property type="match status" value="1"/>
</dbReference>
<dbReference type="Proteomes" id="UP000217257">
    <property type="component" value="Chromosome"/>
</dbReference>
<dbReference type="EMBL" id="CP022098">
    <property type="protein sequence ID" value="ATB36383.1"/>
    <property type="molecule type" value="Genomic_DNA"/>
</dbReference>
<proteinExistence type="predicted"/>
<dbReference type="Gene3D" id="1.20.120.450">
    <property type="entry name" value="dinb family like domain"/>
    <property type="match status" value="1"/>
</dbReference>
<organism evidence="1 2">
    <name type="scientific">Cystobacter fuscus</name>
    <dbReference type="NCBI Taxonomy" id="43"/>
    <lineage>
        <taxon>Bacteria</taxon>
        <taxon>Pseudomonadati</taxon>
        <taxon>Myxococcota</taxon>
        <taxon>Myxococcia</taxon>
        <taxon>Myxococcales</taxon>
        <taxon>Cystobacterineae</taxon>
        <taxon>Archangiaceae</taxon>
        <taxon>Cystobacter</taxon>
    </lineage>
</organism>
<reference evidence="1 2" key="1">
    <citation type="submission" date="2017-06" db="EMBL/GenBank/DDBJ databases">
        <title>Sequencing and comparative analysis of myxobacterial genomes.</title>
        <authorList>
            <person name="Rupp O."/>
            <person name="Goesmann A."/>
            <person name="Sogaard-Andersen L."/>
        </authorList>
    </citation>
    <scope>NUCLEOTIDE SEQUENCE [LARGE SCALE GENOMIC DNA]</scope>
    <source>
        <strain evidence="1 2">DSM 52655</strain>
    </source>
</reference>
<dbReference type="PANTHER" id="PTHR36922">
    <property type="entry name" value="BLL2446 PROTEIN"/>
    <property type="match status" value="1"/>
</dbReference>
<evidence type="ECO:0008006" key="3">
    <source>
        <dbReference type="Google" id="ProtNLM"/>
    </source>
</evidence>
<name>A0A250IYK9_9BACT</name>
<gene>
    <name evidence="1" type="ORF">CYFUS_001797</name>
</gene>
<evidence type="ECO:0000313" key="2">
    <source>
        <dbReference type="Proteomes" id="UP000217257"/>
    </source>
</evidence>
<dbReference type="PANTHER" id="PTHR36922:SF1">
    <property type="entry name" value="DUF1993 DOMAIN-CONTAINING PROTEIN"/>
    <property type="match status" value="1"/>
</dbReference>
<dbReference type="KEGG" id="cfus:CYFUS_001797"/>
<dbReference type="RefSeq" id="WP_095984857.1">
    <property type="nucleotide sequence ID" value="NZ_CP022098.1"/>
</dbReference>
<dbReference type="AlphaFoldDB" id="A0A250IYK9"/>
<dbReference type="Pfam" id="PF09351">
    <property type="entry name" value="DUF1993"/>
    <property type="match status" value="1"/>
</dbReference>
<dbReference type="InterPro" id="IPR034660">
    <property type="entry name" value="DinB/YfiT-like"/>
</dbReference>